<dbReference type="Proteomes" id="UP000499080">
    <property type="component" value="Unassembled WGS sequence"/>
</dbReference>
<name>A0A4Y2TY82_ARAVE</name>
<comment type="caution">
    <text evidence="1">The sequence shown here is derived from an EMBL/GenBank/DDBJ whole genome shotgun (WGS) entry which is preliminary data.</text>
</comment>
<feature type="non-terminal residue" evidence="1">
    <location>
        <position position="1"/>
    </location>
</feature>
<gene>
    <name evidence="1" type="ORF">AVEN_172408_1</name>
</gene>
<proteinExistence type="predicted"/>
<protein>
    <submittedName>
        <fullName evidence="1">Uncharacterized protein</fullName>
    </submittedName>
</protein>
<evidence type="ECO:0000313" key="1">
    <source>
        <dbReference type="EMBL" id="GBO05123.1"/>
    </source>
</evidence>
<dbReference type="AlphaFoldDB" id="A0A4Y2TY82"/>
<sequence>SRQGSLERIIDSSPITKAERKKLEKYNKFNIDLQALFAAVEHKQLDRARGILETTNVDINSAKSCPPKHFLIQAVTIANNSSPELLSPLKINLPQAISLQNGLCLKRSFEIRIRRSTFFPTKEAK</sequence>
<dbReference type="OrthoDB" id="2428204at2759"/>
<keyword evidence="2" id="KW-1185">Reference proteome</keyword>
<reference evidence="1 2" key="1">
    <citation type="journal article" date="2019" name="Sci. Rep.">
        <title>Orb-weaving spider Araneus ventricosus genome elucidates the spidroin gene catalogue.</title>
        <authorList>
            <person name="Kono N."/>
            <person name="Nakamura H."/>
            <person name="Ohtoshi R."/>
            <person name="Moran D.A.P."/>
            <person name="Shinohara A."/>
            <person name="Yoshida Y."/>
            <person name="Fujiwara M."/>
            <person name="Mori M."/>
            <person name="Tomita M."/>
            <person name="Arakawa K."/>
        </authorList>
    </citation>
    <scope>NUCLEOTIDE SEQUENCE [LARGE SCALE GENOMIC DNA]</scope>
</reference>
<dbReference type="EMBL" id="BGPR01031856">
    <property type="protein sequence ID" value="GBO05123.1"/>
    <property type="molecule type" value="Genomic_DNA"/>
</dbReference>
<evidence type="ECO:0000313" key="2">
    <source>
        <dbReference type="Proteomes" id="UP000499080"/>
    </source>
</evidence>
<organism evidence="1 2">
    <name type="scientific">Araneus ventricosus</name>
    <name type="common">Orbweaver spider</name>
    <name type="synonym">Epeira ventricosa</name>
    <dbReference type="NCBI Taxonomy" id="182803"/>
    <lineage>
        <taxon>Eukaryota</taxon>
        <taxon>Metazoa</taxon>
        <taxon>Ecdysozoa</taxon>
        <taxon>Arthropoda</taxon>
        <taxon>Chelicerata</taxon>
        <taxon>Arachnida</taxon>
        <taxon>Araneae</taxon>
        <taxon>Araneomorphae</taxon>
        <taxon>Entelegynae</taxon>
        <taxon>Araneoidea</taxon>
        <taxon>Araneidae</taxon>
        <taxon>Araneus</taxon>
    </lineage>
</organism>
<accession>A0A4Y2TY82</accession>